<keyword evidence="5 8" id="KW-0812">Transmembrane</keyword>
<evidence type="ECO:0000256" key="2">
    <source>
        <dbReference type="ARBA" id="ARBA00007651"/>
    </source>
</evidence>
<dbReference type="NCBIfam" id="TIGR01569">
    <property type="entry name" value="A_tha_TIGR01569"/>
    <property type="match status" value="1"/>
</dbReference>
<accession>A0A540MVA8</accession>
<sequence>MGSSNKPVIYFCFSLLLRSLLIAASVIGVVFMLSSKQSEDWYTDSSQTYYETLSFKFTQSPAFIYYVAALSLSGLYGLITMFTSFLVILAPASSAVLLILGIIASATGTAGSVAYILLRGNEDFRWSDSCYAYNKFCRHLGVSFGVSLVASILLVLLLWTSVITLYKRISSKRISPPPQCQLVSETPT</sequence>
<evidence type="ECO:0000256" key="8">
    <source>
        <dbReference type="RuleBase" id="RU361233"/>
    </source>
</evidence>
<protein>
    <recommendedName>
        <fullName evidence="8">CASP-like protein</fullName>
    </recommendedName>
</protein>
<evidence type="ECO:0000256" key="3">
    <source>
        <dbReference type="ARBA" id="ARBA00011489"/>
    </source>
</evidence>
<proteinExistence type="inferred from homology"/>
<dbReference type="PANTHER" id="PTHR36488">
    <property type="entry name" value="CASP-LIKE PROTEIN 1U1"/>
    <property type="match status" value="1"/>
</dbReference>
<dbReference type="STRING" id="106549.A0A540MVA8"/>
<feature type="domain" description="Casparian strip membrane protein" evidence="9">
    <location>
        <begin position="13"/>
        <end position="153"/>
    </location>
</feature>
<comment type="similarity">
    <text evidence="2 8">Belongs to the Casparian strip membrane proteins (CASP) family.</text>
</comment>
<feature type="transmembrane region" description="Helical" evidence="8">
    <location>
        <begin position="63"/>
        <end position="89"/>
    </location>
</feature>
<evidence type="ECO:0000256" key="1">
    <source>
        <dbReference type="ARBA" id="ARBA00004651"/>
    </source>
</evidence>
<organism evidence="10 11">
    <name type="scientific">Malus baccata</name>
    <name type="common">Siberian crab apple</name>
    <name type="synonym">Pyrus baccata</name>
    <dbReference type="NCBI Taxonomy" id="106549"/>
    <lineage>
        <taxon>Eukaryota</taxon>
        <taxon>Viridiplantae</taxon>
        <taxon>Streptophyta</taxon>
        <taxon>Embryophyta</taxon>
        <taxon>Tracheophyta</taxon>
        <taxon>Spermatophyta</taxon>
        <taxon>Magnoliopsida</taxon>
        <taxon>eudicotyledons</taxon>
        <taxon>Gunneridae</taxon>
        <taxon>Pentapetalae</taxon>
        <taxon>rosids</taxon>
        <taxon>fabids</taxon>
        <taxon>Rosales</taxon>
        <taxon>Rosaceae</taxon>
        <taxon>Amygdaloideae</taxon>
        <taxon>Maleae</taxon>
        <taxon>Malus</taxon>
    </lineage>
</organism>
<evidence type="ECO:0000256" key="4">
    <source>
        <dbReference type="ARBA" id="ARBA00022475"/>
    </source>
</evidence>
<dbReference type="EMBL" id="VIEB01000170">
    <property type="protein sequence ID" value="TQE02702.1"/>
    <property type="molecule type" value="Genomic_DNA"/>
</dbReference>
<evidence type="ECO:0000256" key="5">
    <source>
        <dbReference type="ARBA" id="ARBA00022692"/>
    </source>
</evidence>
<dbReference type="PANTHER" id="PTHR36488:SF8">
    <property type="entry name" value="CASP-LIKE PROTEIN 1U1"/>
    <property type="match status" value="1"/>
</dbReference>
<comment type="subunit">
    <text evidence="3 8">Homodimer and heterodimers.</text>
</comment>
<comment type="subcellular location">
    <subcellularLocation>
        <location evidence="1 8">Cell membrane</location>
        <topology evidence="1 8">Multi-pass membrane protein</topology>
    </subcellularLocation>
</comment>
<dbReference type="AlphaFoldDB" id="A0A540MVA8"/>
<keyword evidence="4 8" id="KW-1003">Cell membrane</keyword>
<evidence type="ECO:0000259" key="9">
    <source>
        <dbReference type="Pfam" id="PF04535"/>
    </source>
</evidence>
<evidence type="ECO:0000256" key="6">
    <source>
        <dbReference type="ARBA" id="ARBA00022989"/>
    </source>
</evidence>
<keyword evidence="11" id="KW-1185">Reference proteome</keyword>
<dbReference type="Proteomes" id="UP000315295">
    <property type="component" value="Unassembled WGS sequence"/>
</dbReference>
<comment type="caution">
    <text evidence="10">The sequence shown here is derived from an EMBL/GenBank/DDBJ whole genome shotgun (WGS) entry which is preliminary data.</text>
</comment>
<name>A0A540MVA8_MALBA</name>
<dbReference type="InterPro" id="IPR006459">
    <property type="entry name" value="CASP/CASPL"/>
</dbReference>
<dbReference type="InterPro" id="IPR044173">
    <property type="entry name" value="CASPL"/>
</dbReference>
<reference evidence="10 11" key="1">
    <citation type="journal article" date="2019" name="G3 (Bethesda)">
        <title>Sequencing of a Wild Apple (Malus baccata) Genome Unravels the Differences Between Cultivated and Wild Apple Species Regarding Disease Resistance and Cold Tolerance.</title>
        <authorList>
            <person name="Chen X."/>
        </authorList>
    </citation>
    <scope>NUCLEOTIDE SEQUENCE [LARGE SCALE GENOMIC DNA]</scope>
    <source>
        <strain evidence="11">cv. Shandingzi</strain>
        <tissue evidence="10">Leaves</tissue>
    </source>
</reference>
<gene>
    <name evidence="10" type="ORF">C1H46_011675</name>
</gene>
<feature type="transmembrane region" description="Helical" evidence="8">
    <location>
        <begin position="96"/>
        <end position="118"/>
    </location>
</feature>
<keyword evidence="6 8" id="KW-1133">Transmembrane helix</keyword>
<evidence type="ECO:0000256" key="7">
    <source>
        <dbReference type="ARBA" id="ARBA00023136"/>
    </source>
</evidence>
<evidence type="ECO:0000313" key="11">
    <source>
        <dbReference type="Proteomes" id="UP000315295"/>
    </source>
</evidence>
<feature type="transmembrane region" description="Helical" evidence="8">
    <location>
        <begin position="144"/>
        <end position="166"/>
    </location>
</feature>
<dbReference type="InterPro" id="IPR006702">
    <property type="entry name" value="CASP_dom"/>
</dbReference>
<keyword evidence="7 8" id="KW-0472">Membrane</keyword>
<feature type="transmembrane region" description="Helical" evidence="8">
    <location>
        <begin position="7"/>
        <end position="33"/>
    </location>
</feature>
<dbReference type="GO" id="GO:0005886">
    <property type="term" value="C:plasma membrane"/>
    <property type="evidence" value="ECO:0007669"/>
    <property type="project" value="UniProtKB-SubCell"/>
</dbReference>
<evidence type="ECO:0000313" key="10">
    <source>
        <dbReference type="EMBL" id="TQE02702.1"/>
    </source>
</evidence>
<dbReference type="Pfam" id="PF04535">
    <property type="entry name" value="CASP_dom"/>
    <property type="match status" value="1"/>
</dbReference>